<organism evidence="4 5">
    <name type="scientific">Drosophila lebanonensis</name>
    <name type="common">Fruit fly</name>
    <name type="synonym">Scaptodrosophila lebanonensis</name>
    <dbReference type="NCBI Taxonomy" id="7225"/>
    <lineage>
        <taxon>Eukaryota</taxon>
        <taxon>Metazoa</taxon>
        <taxon>Ecdysozoa</taxon>
        <taxon>Arthropoda</taxon>
        <taxon>Hexapoda</taxon>
        <taxon>Insecta</taxon>
        <taxon>Pterygota</taxon>
        <taxon>Neoptera</taxon>
        <taxon>Endopterygota</taxon>
        <taxon>Diptera</taxon>
        <taxon>Brachycera</taxon>
        <taxon>Muscomorpha</taxon>
        <taxon>Ephydroidea</taxon>
        <taxon>Drosophilidae</taxon>
        <taxon>Scaptodrosophila</taxon>
    </lineage>
</organism>
<dbReference type="PROSITE" id="PS00233">
    <property type="entry name" value="CHIT_BIND_RR_1"/>
    <property type="match status" value="1"/>
</dbReference>
<feature type="signal peptide" evidence="3">
    <location>
        <begin position="1"/>
        <end position="17"/>
    </location>
</feature>
<evidence type="ECO:0000313" key="5">
    <source>
        <dbReference type="RefSeq" id="XP_030387080.1"/>
    </source>
</evidence>
<dbReference type="AlphaFoldDB" id="A0A6J2UG17"/>
<protein>
    <submittedName>
        <fullName evidence="5">Cuticular protein 47Eg</fullName>
    </submittedName>
</protein>
<dbReference type="Proteomes" id="UP000504634">
    <property type="component" value="Unplaced"/>
</dbReference>
<gene>
    <name evidence="5" type="primary">LOC115633744</name>
</gene>
<keyword evidence="1 2" id="KW-0193">Cuticle</keyword>
<evidence type="ECO:0000256" key="3">
    <source>
        <dbReference type="SAM" id="SignalP"/>
    </source>
</evidence>
<name>A0A6J2UG17_DROLE</name>
<accession>A0A6J2UG17</accession>
<evidence type="ECO:0000313" key="4">
    <source>
        <dbReference type="Proteomes" id="UP000504634"/>
    </source>
</evidence>
<dbReference type="PROSITE" id="PS51155">
    <property type="entry name" value="CHIT_BIND_RR_2"/>
    <property type="match status" value="1"/>
</dbReference>
<evidence type="ECO:0000256" key="2">
    <source>
        <dbReference type="PROSITE-ProRule" id="PRU00497"/>
    </source>
</evidence>
<reference evidence="5" key="1">
    <citation type="submission" date="2025-08" db="UniProtKB">
        <authorList>
            <consortium name="RefSeq"/>
        </authorList>
    </citation>
    <scope>IDENTIFICATION</scope>
    <source>
        <strain evidence="5">11010-0011.00</strain>
        <tissue evidence="5">Whole body</tissue>
    </source>
</reference>
<dbReference type="OrthoDB" id="6372059at2759"/>
<sequence length="129" mass="14217">MKSTLVFACCLLAFAHANENANVLRHEAEVNVNDFKYALELDNSVNIQQQGQLKPSEREPNEQWVVEGQHSWTSPEGEPVAIQYLANENGYQVLSANPPLPTPPPIPEAIQRALDYIAAHPPPTATASF</sequence>
<dbReference type="Pfam" id="PF00379">
    <property type="entry name" value="Chitin_bind_4"/>
    <property type="match status" value="1"/>
</dbReference>
<dbReference type="RefSeq" id="XP_030387080.1">
    <property type="nucleotide sequence ID" value="XM_030531220.1"/>
</dbReference>
<dbReference type="InterPro" id="IPR000618">
    <property type="entry name" value="Insect_cuticle"/>
</dbReference>
<dbReference type="CTD" id="36196"/>
<keyword evidence="4" id="KW-1185">Reference proteome</keyword>
<evidence type="ECO:0000256" key="1">
    <source>
        <dbReference type="ARBA" id="ARBA00022460"/>
    </source>
</evidence>
<dbReference type="GO" id="GO:0042302">
    <property type="term" value="F:structural constituent of cuticle"/>
    <property type="evidence" value="ECO:0007669"/>
    <property type="project" value="UniProtKB-UniRule"/>
</dbReference>
<feature type="chain" id="PRO_5026663552" evidence="3">
    <location>
        <begin position="18"/>
        <end position="129"/>
    </location>
</feature>
<dbReference type="InterPro" id="IPR031311">
    <property type="entry name" value="CHIT_BIND_RR_consensus"/>
</dbReference>
<dbReference type="GeneID" id="115633744"/>
<keyword evidence="3" id="KW-0732">Signal</keyword>
<proteinExistence type="predicted"/>